<protein>
    <submittedName>
        <fullName evidence="4">PhzF family phenazine biosynthesis protein</fullName>
    </submittedName>
</protein>
<dbReference type="GO" id="GO:0016853">
    <property type="term" value="F:isomerase activity"/>
    <property type="evidence" value="ECO:0007669"/>
    <property type="project" value="UniProtKB-KW"/>
</dbReference>
<dbReference type="InterPro" id="IPR003719">
    <property type="entry name" value="Phenazine_PhzF-like"/>
</dbReference>
<comment type="similarity">
    <text evidence="1">Belongs to the PhzF family.</text>
</comment>
<dbReference type="PIRSF" id="PIRSF016184">
    <property type="entry name" value="PhzC_PhzF"/>
    <property type="match status" value="1"/>
</dbReference>
<dbReference type="Gene3D" id="3.10.310.10">
    <property type="entry name" value="Diaminopimelate Epimerase, Chain A, domain 1"/>
    <property type="match status" value="2"/>
</dbReference>
<feature type="active site" evidence="3">
    <location>
        <position position="46"/>
    </location>
</feature>
<evidence type="ECO:0000313" key="5">
    <source>
        <dbReference type="Proteomes" id="UP000663792"/>
    </source>
</evidence>
<evidence type="ECO:0000256" key="2">
    <source>
        <dbReference type="ARBA" id="ARBA00023235"/>
    </source>
</evidence>
<dbReference type="Proteomes" id="UP000663792">
    <property type="component" value="Unassembled WGS sequence"/>
</dbReference>
<evidence type="ECO:0000256" key="1">
    <source>
        <dbReference type="ARBA" id="ARBA00008270"/>
    </source>
</evidence>
<organism evidence="4 5">
    <name type="scientific">Nakamurella leprariae</name>
    <dbReference type="NCBI Taxonomy" id="2803911"/>
    <lineage>
        <taxon>Bacteria</taxon>
        <taxon>Bacillati</taxon>
        <taxon>Actinomycetota</taxon>
        <taxon>Actinomycetes</taxon>
        <taxon>Nakamurellales</taxon>
        <taxon>Nakamurellaceae</taxon>
        <taxon>Nakamurella</taxon>
    </lineage>
</organism>
<dbReference type="PANTHER" id="PTHR13774:SF17">
    <property type="entry name" value="PHENAZINE BIOSYNTHESIS-LIKE DOMAIN-CONTAINING PROTEIN"/>
    <property type="match status" value="1"/>
</dbReference>
<dbReference type="PANTHER" id="PTHR13774">
    <property type="entry name" value="PHENAZINE BIOSYNTHESIS PROTEIN"/>
    <property type="match status" value="1"/>
</dbReference>
<dbReference type="AlphaFoldDB" id="A0A939C1G1"/>
<dbReference type="RefSeq" id="WP_205260036.1">
    <property type="nucleotide sequence ID" value="NZ_JAERWK010000008.1"/>
</dbReference>
<gene>
    <name evidence="4" type="ORF">JL106_07485</name>
</gene>
<dbReference type="Pfam" id="PF02567">
    <property type="entry name" value="PhzC-PhzF"/>
    <property type="match status" value="2"/>
</dbReference>
<name>A0A939C1G1_9ACTN</name>
<evidence type="ECO:0000256" key="3">
    <source>
        <dbReference type="PIRSR" id="PIRSR016184-1"/>
    </source>
</evidence>
<proteinExistence type="inferred from homology"/>
<comment type="caution">
    <text evidence="4">The sequence shown here is derived from an EMBL/GenBank/DDBJ whole genome shotgun (WGS) entry which is preliminary data.</text>
</comment>
<evidence type="ECO:0000313" key="4">
    <source>
        <dbReference type="EMBL" id="MBM9467124.1"/>
    </source>
</evidence>
<accession>A0A939C1G1</accession>
<keyword evidence="2" id="KW-0413">Isomerase</keyword>
<reference evidence="4" key="1">
    <citation type="submission" date="2021-01" db="EMBL/GenBank/DDBJ databases">
        <title>YIM 132084 draft genome.</title>
        <authorList>
            <person name="An D."/>
        </authorList>
    </citation>
    <scope>NUCLEOTIDE SEQUENCE</scope>
    <source>
        <strain evidence="4">YIM 132084</strain>
    </source>
</reference>
<dbReference type="SUPFAM" id="SSF54506">
    <property type="entry name" value="Diaminopimelate epimerase-like"/>
    <property type="match status" value="1"/>
</dbReference>
<sequence length="268" mass="28292">MGVPVYLVDAFADGAFTGNPAGVVPTAEPLPESLMAAIAMELHQAETAFVSPLADGTVSLRWFTPTVEVDLCGHATLAAAHVLREHPQAGWAFDRDEIKFATRSGVLIARPDGDVLELDFPDEAPEPAELPGPLPFPGGAVWTGRNRMDWFVQLADEAQVRALAPDPAAVAALGLRGLVVTAVADRGGPADFVSRCFYPQTGVPEDPVTGSAHCGLAPFWADRLGRTELVGFQASRRGGTVAVRLAVDRVRLGGRAVTTVRGELLLPD</sequence>
<dbReference type="NCBIfam" id="TIGR00654">
    <property type="entry name" value="PhzF_family"/>
    <property type="match status" value="1"/>
</dbReference>
<dbReference type="EMBL" id="JAERWK010000008">
    <property type="protein sequence ID" value="MBM9467124.1"/>
    <property type="molecule type" value="Genomic_DNA"/>
</dbReference>
<dbReference type="GO" id="GO:0005737">
    <property type="term" value="C:cytoplasm"/>
    <property type="evidence" value="ECO:0007669"/>
    <property type="project" value="TreeGrafter"/>
</dbReference>
<keyword evidence="5" id="KW-1185">Reference proteome</keyword>